<dbReference type="Proteomes" id="UP000676336">
    <property type="component" value="Unassembled WGS sequence"/>
</dbReference>
<evidence type="ECO:0000313" key="2">
    <source>
        <dbReference type="Proteomes" id="UP000676336"/>
    </source>
</evidence>
<reference evidence="1" key="1">
    <citation type="submission" date="2021-02" db="EMBL/GenBank/DDBJ databases">
        <authorList>
            <person name="Nowell W R."/>
        </authorList>
    </citation>
    <scope>NUCLEOTIDE SEQUENCE</scope>
</reference>
<dbReference type="EMBL" id="CAJOBI010314630">
    <property type="protein sequence ID" value="CAF5174735.1"/>
    <property type="molecule type" value="Genomic_DNA"/>
</dbReference>
<sequence length="110" mass="13186">TIDNDELNILWKKTFGYRRSYIRSHTTNEVLERFPGYSYPILIFEEVKMTDNVDIEQNVNEILPRLFEKLPNNSLYVMDEKHLKIEKHKKVVVLSIVLIKRFYILKSILS</sequence>
<gene>
    <name evidence="1" type="ORF">SMN809_LOCUS67071</name>
</gene>
<dbReference type="AlphaFoldDB" id="A0A8S3GYS3"/>
<evidence type="ECO:0000313" key="1">
    <source>
        <dbReference type="EMBL" id="CAF5174735.1"/>
    </source>
</evidence>
<comment type="caution">
    <text evidence="1">The sequence shown here is derived from an EMBL/GenBank/DDBJ whole genome shotgun (WGS) entry which is preliminary data.</text>
</comment>
<protein>
    <submittedName>
        <fullName evidence="1">Uncharacterized protein</fullName>
    </submittedName>
</protein>
<proteinExistence type="predicted"/>
<accession>A0A8S3GYS3</accession>
<feature type="non-terminal residue" evidence="1">
    <location>
        <position position="1"/>
    </location>
</feature>
<name>A0A8S3GYS3_9BILA</name>
<organism evidence="1 2">
    <name type="scientific">Rotaria magnacalcarata</name>
    <dbReference type="NCBI Taxonomy" id="392030"/>
    <lineage>
        <taxon>Eukaryota</taxon>
        <taxon>Metazoa</taxon>
        <taxon>Spiralia</taxon>
        <taxon>Gnathifera</taxon>
        <taxon>Rotifera</taxon>
        <taxon>Eurotatoria</taxon>
        <taxon>Bdelloidea</taxon>
        <taxon>Philodinida</taxon>
        <taxon>Philodinidae</taxon>
        <taxon>Rotaria</taxon>
    </lineage>
</organism>